<dbReference type="Proteomes" id="UP000515154">
    <property type="component" value="Linkage group LG5"/>
</dbReference>
<dbReference type="Pfam" id="PF03876">
    <property type="entry name" value="SHS2_Rpb7-N"/>
    <property type="match status" value="1"/>
</dbReference>
<dbReference type="Gene3D" id="3.30.1490.120">
    <property type="entry name" value="RNA polymerase Rpb7-like, N-terminal domain"/>
    <property type="match status" value="1"/>
</dbReference>
<comment type="subcellular location">
    <subcellularLocation>
        <location evidence="1">Nucleus</location>
        <location evidence="1">Nucleolus</location>
    </subcellularLocation>
</comment>
<accession>A0A6P7SDP7</accession>
<dbReference type="GO" id="GO:0005736">
    <property type="term" value="C:RNA polymerase I complex"/>
    <property type="evidence" value="ECO:0007669"/>
    <property type="project" value="TreeGrafter"/>
</dbReference>
<gene>
    <name evidence="7" type="primary">LOC115211673</name>
</gene>
<dbReference type="KEGG" id="osn:115211673"/>
<comment type="similarity">
    <text evidence="2">Belongs to the eukaryotic RPA43 RNA polymerase subunit family.</text>
</comment>
<dbReference type="PANTHER" id="PTHR12709">
    <property type="entry name" value="DNA-DIRECTED RNA POLYMERASE II, III"/>
    <property type="match status" value="1"/>
</dbReference>
<dbReference type="Gene3D" id="2.40.50.1060">
    <property type="match status" value="1"/>
</dbReference>
<evidence type="ECO:0000256" key="4">
    <source>
        <dbReference type="ARBA" id="ARBA00023163"/>
    </source>
</evidence>
<dbReference type="InterPro" id="IPR005576">
    <property type="entry name" value="Rpb7-like_N"/>
</dbReference>
<dbReference type="GO" id="GO:0006352">
    <property type="term" value="P:DNA-templated transcription initiation"/>
    <property type="evidence" value="ECO:0007669"/>
    <property type="project" value="InterPro"/>
</dbReference>
<keyword evidence="5" id="KW-0539">Nucleus</keyword>
<dbReference type="PANTHER" id="PTHR12709:SF5">
    <property type="entry name" value="DNA-DIRECTED RNA POLYMERASE I SUBUNIT RPA43"/>
    <property type="match status" value="1"/>
</dbReference>
<dbReference type="RefSeq" id="XP_029636173.1">
    <property type="nucleotide sequence ID" value="XM_029780313.2"/>
</dbReference>
<evidence type="ECO:0000256" key="5">
    <source>
        <dbReference type="ARBA" id="ARBA00023242"/>
    </source>
</evidence>
<proteinExistence type="inferred from homology"/>
<reference evidence="7" key="1">
    <citation type="submission" date="2025-08" db="UniProtKB">
        <authorList>
            <consortium name="RefSeq"/>
        </authorList>
    </citation>
    <scope>IDENTIFICATION</scope>
</reference>
<dbReference type="InterPro" id="IPR036898">
    <property type="entry name" value="RNA_pol_Rpb7-like_N_sf"/>
</dbReference>
<protein>
    <submittedName>
        <fullName evidence="7">DNA-directed RNA polymerase I subunit RPA43</fullName>
    </submittedName>
</protein>
<name>A0A6P7SDP7_9MOLL</name>
<keyword evidence="6" id="KW-1185">Reference proteome</keyword>
<evidence type="ECO:0000256" key="2">
    <source>
        <dbReference type="ARBA" id="ARBA00005930"/>
    </source>
</evidence>
<organism evidence="6 7">
    <name type="scientific">Octopus sinensis</name>
    <name type="common">East Asian common octopus</name>
    <dbReference type="NCBI Taxonomy" id="2607531"/>
    <lineage>
        <taxon>Eukaryota</taxon>
        <taxon>Metazoa</taxon>
        <taxon>Spiralia</taxon>
        <taxon>Lophotrochozoa</taxon>
        <taxon>Mollusca</taxon>
        <taxon>Cephalopoda</taxon>
        <taxon>Coleoidea</taxon>
        <taxon>Octopodiformes</taxon>
        <taxon>Octopoda</taxon>
        <taxon>Incirrata</taxon>
        <taxon>Octopodidae</taxon>
        <taxon>Octopus</taxon>
    </lineage>
</organism>
<dbReference type="AlphaFoldDB" id="A0A6P7SDP7"/>
<sequence length="241" mass="27301">MFNNLALGIEKAKLLLDDPASLCIQKDSEEEIAIPPAFIGKLNEGIRFRLDSEINTFSPRLNGVILAYKDLKLLSSEGKIQGDRPFIYFNMKISYIVFQPKIGSTLTGVIKEIYASHVVCVVHELFNATVIKSSDDAMWDINAFRVSFLIEFTVTELNSTPKLFSMKGKLIKMIETDSLVKQDKKAKKRHRDVESEDVCPDSEKLKIENHEMNGHTHDVINDCSPPAKKKKKKKKKADEDN</sequence>
<evidence type="ECO:0000256" key="1">
    <source>
        <dbReference type="ARBA" id="ARBA00004604"/>
    </source>
</evidence>
<keyword evidence="3 7" id="KW-0240">DNA-directed RNA polymerase</keyword>
<dbReference type="InterPro" id="IPR045113">
    <property type="entry name" value="Rpb7-like"/>
</dbReference>
<evidence type="ECO:0000313" key="7">
    <source>
        <dbReference type="RefSeq" id="XP_029636173.1"/>
    </source>
</evidence>
<evidence type="ECO:0000256" key="3">
    <source>
        <dbReference type="ARBA" id="ARBA00022478"/>
    </source>
</evidence>
<evidence type="ECO:0000313" key="6">
    <source>
        <dbReference type="Proteomes" id="UP000515154"/>
    </source>
</evidence>
<keyword evidence="4" id="KW-0804">Transcription</keyword>
<dbReference type="GO" id="GO:0006362">
    <property type="term" value="P:transcription elongation by RNA polymerase I"/>
    <property type="evidence" value="ECO:0007669"/>
    <property type="project" value="TreeGrafter"/>
</dbReference>